<comment type="subunit">
    <text evidence="2">Monomer.</text>
</comment>
<evidence type="ECO:0000256" key="1">
    <source>
        <dbReference type="ARBA" id="ARBA00004496"/>
    </source>
</evidence>
<evidence type="ECO:0000256" key="4">
    <source>
        <dbReference type="ARBA" id="ARBA00022490"/>
    </source>
</evidence>
<dbReference type="GO" id="GO:0002161">
    <property type="term" value="F:aminoacyl-tRNA deacylase activity"/>
    <property type="evidence" value="ECO:0007669"/>
    <property type="project" value="InterPro"/>
</dbReference>
<evidence type="ECO:0000256" key="2">
    <source>
        <dbReference type="ARBA" id="ARBA00011245"/>
    </source>
</evidence>
<dbReference type="SUPFAM" id="SSF50677">
    <property type="entry name" value="ValRS/IleRS/LeuRS editing domain"/>
    <property type="match status" value="1"/>
</dbReference>
<feature type="domain" description="Methionyl/Valyl/Leucyl/Isoleucyl-tRNA synthetase anticodon-binding" evidence="14">
    <location>
        <begin position="638"/>
        <end position="738"/>
    </location>
</feature>
<dbReference type="EC" id="6.1.1.9" evidence="3 11"/>
<comment type="subcellular location">
    <subcellularLocation>
        <location evidence="1">Cytoplasm</location>
    </subcellularLocation>
</comment>
<sequence length="739" mass="85571">KLWEKSGFFNSDKLPKTPALPAGRQRLKPKIYFTILLPPPNITGSLHLGHALNATISDILIRFNRMRGKKTIWLPGLDHAGIATQNVVEKELDREGGTRFDLGREKFIERVWQWKKQYGSIILGQFKKLGVSCDWSRLRFTLDKKYSDAVLKAFIHYYKKGWIYRGERVINWCPRCQTSLSDLEVEYKEEKTKLWYIKYPLKVQDSRSMIQDYIVVATTRPETMLGDAAVAVNPKDERYKNLIDKEVILPLQNREIPIIADKAVDEKFGTGAVKVTPAHDLTDAEIAERHSLPFYQVIDKDAKMTSEAGYLYFGLKTEECRSKVLEELEKLGLIEKVEDYTHNISLCYRCRSKLEPILSPQWFLKMDELKKLAIKAVKSSKVKIIPKNFEKIYFSWLNNVKDWCISRQIWWGHRLPVWFCQNQTGRIPNFQFPISKQIPNSKSQTSKPIENSSAEKFVVSIVQPRRCPFCKECKMIQSEDVLDTWFSSALWPFATLSKKDLKNFYPSDVLITARDIINLWVARMIFSGMGFRGEIPFLKVLIHATILTQEGKRMSKSKGTGVDPLELIDNFGADALRFGLIWQSMGNQDIRFDGTAVMAGRKFANKIWNASRFVINNTNLRMNTNNTNKIKPKTSAGKKILSQLQKTKKAVEKDIENFHFGQALHKIYDFFWHDFCDVYIEKSKKQLQASNPQTSKILFYVLLESLKILHPFTPFVTEAIYQKVKPKGSKKMLLIVKWQ</sequence>
<evidence type="ECO:0000256" key="12">
    <source>
        <dbReference type="RuleBase" id="RU363035"/>
    </source>
</evidence>
<dbReference type="InterPro" id="IPR002303">
    <property type="entry name" value="Valyl-tRNA_ligase"/>
</dbReference>
<evidence type="ECO:0000256" key="5">
    <source>
        <dbReference type="ARBA" id="ARBA00022598"/>
    </source>
</evidence>
<dbReference type="NCBIfam" id="NF004349">
    <property type="entry name" value="PRK05729.1"/>
    <property type="match status" value="1"/>
</dbReference>
<dbReference type="Gene3D" id="3.40.50.620">
    <property type="entry name" value="HUPs"/>
    <property type="match status" value="2"/>
</dbReference>
<comment type="caution">
    <text evidence="15">The sequence shown here is derived from an EMBL/GenBank/DDBJ whole genome shotgun (WGS) entry which is preliminary data.</text>
</comment>
<dbReference type="CDD" id="cd07962">
    <property type="entry name" value="Anticodon_Ia_Val"/>
    <property type="match status" value="1"/>
</dbReference>
<dbReference type="GO" id="GO:0005524">
    <property type="term" value="F:ATP binding"/>
    <property type="evidence" value="ECO:0007669"/>
    <property type="project" value="UniProtKB-KW"/>
</dbReference>
<dbReference type="InterPro" id="IPR014729">
    <property type="entry name" value="Rossmann-like_a/b/a_fold"/>
</dbReference>
<dbReference type="Pfam" id="PF08264">
    <property type="entry name" value="Anticodon_1"/>
    <property type="match status" value="1"/>
</dbReference>
<dbReference type="PANTHER" id="PTHR11946">
    <property type="entry name" value="VALYL-TRNA SYNTHETASES"/>
    <property type="match status" value="1"/>
</dbReference>
<evidence type="ECO:0000256" key="6">
    <source>
        <dbReference type="ARBA" id="ARBA00022741"/>
    </source>
</evidence>
<evidence type="ECO:0000256" key="10">
    <source>
        <dbReference type="ARBA" id="ARBA00047552"/>
    </source>
</evidence>
<dbReference type="FunFam" id="3.40.50.620:FF:000032">
    <property type="entry name" value="Valine--tRNA ligase"/>
    <property type="match status" value="1"/>
</dbReference>
<keyword evidence="9 12" id="KW-0030">Aminoacyl-tRNA synthetase</keyword>
<dbReference type="InterPro" id="IPR002300">
    <property type="entry name" value="aa-tRNA-synth_Ia"/>
</dbReference>
<dbReference type="Pfam" id="PF00133">
    <property type="entry name" value="tRNA-synt_1"/>
    <property type="match status" value="1"/>
</dbReference>
<dbReference type="InterPro" id="IPR001412">
    <property type="entry name" value="aa-tRNA-synth_I_CS"/>
</dbReference>
<protein>
    <recommendedName>
        <fullName evidence="3 11">Valine--tRNA ligase</fullName>
        <ecNumber evidence="3 11">6.1.1.9</ecNumber>
    </recommendedName>
</protein>
<keyword evidence="8 12" id="KW-0648">Protein biosynthesis</keyword>
<evidence type="ECO:0000256" key="7">
    <source>
        <dbReference type="ARBA" id="ARBA00022840"/>
    </source>
</evidence>
<evidence type="ECO:0000259" key="14">
    <source>
        <dbReference type="Pfam" id="PF08264"/>
    </source>
</evidence>
<dbReference type="InterPro" id="IPR009008">
    <property type="entry name" value="Val/Leu/Ile-tRNA-synth_edit"/>
</dbReference>
<dbReference type="PANTHER" id="PTHR11946:SF93">
    <property type="entry name" value="VALINE--TRNA LIGASE, CHLOROPLASTIC_MITOCHONDRIAL 2"/>
    <property type="match status" value="1"/>
</dbReference>
<feature type="non-terminal residue" evidence="15">
    <location>
        <position position="1"/>
    </location>
</feature>
<keyword evidence="4" id="KW-0963">Cytoplasm</keyword>
<dbReference type="SUPFAM" id="SSF52374">
    <property type="entry name" value="Nucleotidylyl transferase"/>
    <property type="match status" value="1"/>
</dbReference>
<keyword evidence="5 12" id="KW-0436">Ligase</keyword>
<name>A0A2M7B7U1_9BACT</name>
<keyword evidence="6 12" id="KW-0547">Nucleotide-binding</keyword>
<evidence type="ECO:0000256" key="3">
    <source>
        <dbReference type="ARBA" id="ARBA00013169"/>
    </source>
</evidence>
<evidence type="ECO:0000256" key="9">
    <source>
        <dbReference type="ARBA" id="ARBA00023146"/>
    </source>
</evidence>
<dbReference type="GO" id="GO:0004832">
    <property type="term" value="F:valine-tRNA ligase activity"/>
    <property type="evidence" value="ECO:0007669"/>
    <property type="project" value="UniProtKB-UniRule"/>
</dbReference>
<dbReference type="SUPFAM" id="SSF47323">
    <property type="entry name" value="Anticodon-binding domain of a subclass of class I aminoacyl-tRNA synthetases"/>
    <property type="match status" value="1"/>
</dbReference>
<dbReference type="EMBL" id="PEVH01000038">
    <property type="protein sequence ID" value="PIU99163.1"/>
    <property type="molecule type" value="Genomic_DNA"/>
</dbReference>
<gene>
    <name evidence="15" type="ORF">COS59_01220</name>
</gene>
<evidence type="ECO:0000313" key="15">
    <source>
        <dbReference type="EMBL" id="PIU99163.1"/>
    </source>
</evidence>
<dbReference type="CDD" id="cd00817">
    <property type="entry name" value="ValRS_core"/>
    <property type="match status" value="1"/>
</dbReference>
<proteinExistence type="inferred from homology"/>
<dbReference type="PRINTS" id="PR00986">
    <property type="entry name" value="TRNASYNTHVAL"/>
</dbReference>
<dbReference type="InterPro" id="IPR033705">
    <property type="entry name" value="Anticodon_Ia_Val"/>
</dbReference>
<organism evidence="15 16">
    <name type="scientific">Candidatus Wolfebacteria bacterium CG03_land_8_20_14_0_80_36_15</name>
    <dbReference type="NCBI Taxonomy" id="1975067"/>
    <lineage>
        <taxon>Bacteria</taxon>
        <taxon>Candidatus Wolfeibacteriota</taxon>
    </lineage>
</organism>
<dbReference type="GO" id="GO:0005829">
    <property type="term" value="C:cytosol"/>
    <property type="evidence" value="ECO:0007669"/>
    <property type="project" value="TreeGrafter"/>
</dbReference>
<evidence type="ECO:0000256" key="8">
    <source>
        <dbReference type="ARBA" id="ARBA00022917"/>
    </source>
</evidence>
<dbReference type="Gene3D" id="1.10.730.10">
    <property type="entry name" value="Isoleucyl-tRNA Synthetase, Domain 1"/>
    <property type="match status" value="1"/>
</dbReference>
<accession>A0A2M7B7U1</accession>
<feature type="domain" description="Aminoacyl-tRNA synthetase class Ia" evidence="13">
    <location>
        <begin position="28"/>
        <end position="593"/>
    </location>
</feature>
<dbReference type="AlphaFoldDB" id="A0A2M7B7U1"/>
<reference evidence="16" key="1">
    <citation type="submission" date="2017-09" db="EMBL/GenBank/DDBJ databases">
        <title>Depth-based differentiation of microbial function through sediment-hosted aquifers and enrichment of novel symbionts in the deep terrestrial subsurface.</title>
        <authorList>
            <person name="Probst A.J."/>
            <person name="Ladd B."/>
            <person name="Jarett J.K."/>
            <person name="Geller-Mcgrath D.E."/>
            <person name="Sieber C.M.K."/>
            <person name="Emerson J.B."/>
            <person name="Anantharaman K."/>
            <person name="Thomas B.C."/>
            <person name="Malmstrom R."/>
            <person name="Stieglmeier M."/>
            <person name="Klingl A."/>
            <person name="Woyke T."/>
            <person name="Ryan C.M."/>
            <person name="Banfield J.F."/>
        </authorList>
    </citation>
    <scope>NUCLEOTIDE SEQUENCE [LARGE SCALE GENOMIC DNA]</scope>
</reference>
<evidence type="ECO:0000256" key="11">
    <source>
        <dbReference type="NCBIfam" id="TIGR00422"/>
    </source>
</evidence>
<comment type="similarity">
    <text evidence="12">Belongs to the class-I aminoacyl-tRNA synthetase family.</text>
</comment>
<comment type="catalytic activity">
    <reaction evidence="10">
        <text>tRNA(Val) + L-valine + ATP = L-valyl-tRNA(Val) + AMP + diphosphate</text>
        <dbReference type="Rhea" id="RHEA:10704"/>
        <dbReference type="Rhea" id="RHEA-COMP:9672"/>
        <dbReference type="Rhea" id="RHEA-COMP:9708"/>
        <dbReference type="ChEBI" id="CHEBI:30616"/>
        <dbReference type="ChEBI" id="CHEBI:33019"/>
        <dbReference type="ChEBI" id="CHEBI:57762"/>
        <dbReference type="ChEBI" id="CHEBI:78442"/>
        <dbReference type="ChEBI" id="CHEBI:78537"/>
        <dbReference type="ChEBI" id="CHEBI:456215"/>
        <dbReference type="EC" id="6.1.1.9"/>
    </reaction>
</comment>
<dbReference type="Gene3D" id="3.90.740.10">
    <property type="entry name" value="Valyl/Leucyl/Isoleucyl-tRNA synthetase, editing domain"/>
    <property type="match status" value="1"/>
</dbReference>
<evidence type="ECO:0000313" key="16">
    <source>
        <dbReference type="Proteomes" id="UP000230131"/>
    </source>
</evidence>
<dbReference type="Proteomes" id="UP000230131">
    <property type="component" value="Unassembled WGS sequence"/>
</dbReference>
<dbReference type="InterPro" id="IPR013155">
    <property type="entry name" value="M/V/L/I-tRNA-synth_anticd-bd"/>
</dbReference>
<dbReference type="PROSITE" id="PS00178">
    <property type="entry name" value="AA_TRNA_LIGASE_I"/>
    <property type="match status" value="1"/>
</dbReference>
<dbReference type="GO" id="GO:0006438">
    <property type="term" value="P:valyl-tRNA aminoacylation"/>
    <property type="evidence" value="ECO:0007669"/>
    <property type="project" value="UniProtKB-UniRule"/>
</dbReference>
<dbReference type="InterPro" id="IPR009080">
    <property type="entry name" value="tRNAsynth_Ia_anticodon-bd"/>
</dbReference>
<dbReference type="NCBIfam" id="TIGR00422">
    <property type="entry name" value="valS"/>
    <property type="match status" value="1"/>
</dbReference>
<keyword evidence="7 12" id="KW-0067">ATP-binding</keyword>
<evidence type="ECO:0000259" key="13">
    <source>
        <dbReference type="Pfam" id="PF00133"/>
    </source>
</evidence>